<dbReference type="EMBL" id="LKCM01000052">
    <property type="protein sequence ID" value="KPQ44829.1"/>
    <property type="molecule type" value="Genomic_DNA"/>
</dbReference>
<evidence type="ECO:0000313" key="1">
    <source>
        <dbReference type="EMBL" id="KPQ44829.1"/>
    </source>
</evidence>
<accession>A0A0P8ADB0</accession>
<dbReference type="InterPro" id="IPR024747">
    <property type="entry name" value="Pyridox_Oxase-rel"/>
</dbReference>
<dbReference type="AlphaFoldDB" id="A0A0P8ADB0"/>
<dbReference type="Gene3D" id="2.30.110.10">
    <property type="entry name" value="Electron Transport, Fmn-binding Protein, Chain A"/>
    <property type="match status" value="1"/>
</dbReference>
<comment type="caution">
    <text evidence="1">The sequence shown here is derived from an EMBL/GenBank/DDBJ whole genome shotgun (WGS) entry which is preliminary data.</text>
</comment>
<dbReference type="Proteomes" id="UP000050360">
    <property type="component" value="Unassembled WGS sequence"/>
</dbReference>
<proteinExistence type="predicted"/>
<evidence type="ECO:0000313" key="2">
    <source>
        <dbReference type="Proteomes" id="UP000050360"/>
    </source>
</evidence>
<dbReference type="Pfam" id="PF12900">
    <property type="entry name" value="Pyridox_ox_2"/>
    <property type="match status" value="1"/>
</dbReference>
<organism evidence="1 2">
    <name type="scientific">Candidatus Methanoperedens nitratireducens</name>
    <dbReference type="NCBI Taxonomy" id="1392998"/>
    <lineage>
        <taxon>Archaea</taxon>
        <taxon>Methanobacteriati</taxon>
        <taxon>Methanobacteriota</taxon>
        <taxon>Stenosarchaea group</taxon>
        <taxon>Methanomicrobia</taxon>
        <taxon>Methanosarcinales</taxon>
        <taxon>ANME-2 cluster</taxon>
        <taxon>Candidatus Methanoperedentaceae</taxon>
        <taxon>Candidatus Methanoperedens</taxon>
    </lineage>
</organism>
<dbReference type="SUPFAM" id="SSF50475">
    <property type="entry name" value="FMN-binding split barrel"/>
    <property type="match status" value="1"/>
</dbReference>
<gene>
    <name evidence="1" type="ORF">MPEBLZ_00587</name>
</gene>
<protein>
    <submittedName>
        <fullName evidence="1">5-nitroimidazole antibiotic resistance protein</fullName>
    </submittedName>
</protein>
<sequence length="161" mass="18395">MICCILTGLIMRRKDKEIKDMEEIESIINKSNVCRIAFSENDSPYIVPVCFGYKDNCLYFHSANAGKKIDIIGKNNKICFEFDDYSGLLLSENPCDWNIKYSSVIGFGKASIIDDFDEKIKAMNIIIEHYSNGLHEFQKKIDTVTIIKVDIENITGKRSGY</sequence>
<dbReference type="InterPro" id="IPR012349">
    <property type="entry name" value="Split_barrel_FMN-bd"/>
</dbReference>
<dbReference type="PANTHER" id="PTHR34071:SF2">
    <property type="entry name" value="FLAVIN-NUCLEOTIDE-BINDING PROTEIN"/>
    <property type="match status" value="1"/>
</dbReference>
<dbReference type="PANTHER" id="PTHR34071">
    <property type="entry name" value="5-NITROIMIDAZOLE ANTIBIOTICS RESISTANCE PROTEIN, NIMA-FAMILY-RELATED PROTEIN-RELATED"/>
    <property type="match status" value="1"/>
</dbReference>
<name>A0A0P8ADB0_9EURY</name>
<reference evidence="1 2" key="1">
    <citation type="submission" date="2015-09" db="EMBL/GenBank/DDBJ databases">
        <title>A metagenomics-based metabolic model of nitrate-dependent anaerobic oxidation of methane by Methanoperedens-like archaea.</title>
        <authorList>
            <person name="Arshad A."/>
            <person name="Speth D.R."/>
            <person name="De Graaf R.M."/>
            <person name="Op Den Camp H.J."/>
            <person name="Jetten M.S."/>
            <person name="Welte C.U."/>
        </authorList>
    </citation>
    <scope>NUCLEOTIDE SEQUENCE [LARGE SCALE GENOMIC DNA]</scope>
</reference>